<dbReference type="InterPro" id="IPR015018">
    <property type="entry name" value="DUF1905"/>
</dbReference>
<accession>A0A147DME4</accession>
<comment type="caution">
    <text evidence="1">The sequence shown here is derived from an EMBL/GenBank/DDBJ whole genome shotgun (WGS) entry which is preliminary data.</text>
</comment>
<dbReference type="EMBL" id="LDRC01000094">
    <property type="protein sequence ID" value="KTR48259.1"/>
    <property type="molecule type" value="Genomic_DNA"/>
</dbReference>
<dbReference type="Proteomes" id="UP000072763">
    <property type="component" value="Unassembled WGS sequence"/>
</dbReference>
<reference evidence="1 2" key="1">
    <citation type="journal article" date="2016" name="Front. Microbiol.">
        <title>Genomic Resource of Rice Seed Associated Bacteria.</title>
        <authorList>
            <person name="Midha S."/>
            <person name="Bansal K."/>
            <person name="Sharma S."/>
            <person name="Kumar N."/>
            <person name="Patil P.P."/>
            <person name="Chaudhry V."/>
            <person name="Patil P.B."/>
        </authorList>
    </citation>
    <scope>NUCLEOTIDE SEQUENCE [LARGE SCALE GENOMIC DNA]</scope>
    <source>
        <strain evidence="1 2">NS359</strain>
    </source>
</reference>
<dbReference type="PATRIC" id="fig|465820.4.peg.3355"/>
<name>A0A147DME4_9MICO</name>
<proteinExistence type="predicted"/>
<dbReference type="InterPro" id="IPR037079">
    <property type="entry name" value="AF2212/PG0164-like_sf"/>
</dbReference>
<gene>
    <name evidence="1" type="ORF">NS359_14655</name>
</gene>
<dbReference type="AlphaFoldDB" id="A0A147DME4"/>
<evidence type="ECO:0000313" key="2">
    <source>
        <dbReference type="Proteomes" id="UP000072763"/>
    </source>
</evidence>
<sequence>MQFTTTVLQARKTATGLPVPDDVIEALGSGKRPAVVVTIDGGYTYRSTVGVMGGQFLVPLSAEHRTAAGIAAGDTIEVTLEVDTLPRTVELPTDLAAAFEAAGVRAAYETLPASRQRALVDPVLAAKAPETRQRRVDKAVEALRG</sequence>
<protein>
    <submittedName>
        <fullName evidence="1">Uncharacterized protein</fullName>
    </submittedName>
</protein>
<dbReference type="Pfam" id="PF13376">
    <property type="entry name" value="OmdA"/>
    <property type="match status" value="1"/>
</dbReference>
<dbReference type="SUPFAM" id="SSF141694">
    <property type="entry name" value="AF2212/PG0164-like"/>
    <property type="match status" value="1"/>
</dbReference>
<dbReference type="RefSeq" id="WP_058750616.1">
    <property type="nucleotide sequence ID" value="NZ_LDRC01000094.1"/>
</dbReference>
<evidence type="ECO:0000313" key="1">
    <source>
        <dbReference type="EMBL" id="KTR48259.1"/>
    </source>
</evidence>
<organism evidence="1 2">
    <name type="scientific">Curtobacterium oceanosedimentum</name>
    <dbReference type="NCBI Taxonomy" id="465820"/>
    <lineage>
        <taxon>Bacteria</taxon>
        <taxon>Bacillati</taxon>
        <taxon>Actinomycetota</taxon>
        <taxon>Actinomycetes</taxon>
        <taxon>Micrococcales</taxon>
        <taxon>Microbacteriaceae</taxon>
        <taxon>Curtobacterium</taxon>
    </lineage>
</organism>
<dbReference type="Gene3D" id="2.40.30.100">
    <property type="entry name" value="AF2212/PG0164-like"/>
    <property type="match status" value="1"/>
</dbReference>
<dbReference type="Pfam" id="PF08922">
    <property type="entry name" value="DUF1905"/>
    <property type="match status" value="1"/>
</dbReference>